<proteinExistence type="predicted"/>
<organism evidence="1 2">
    <name type="scientific">Araneus ventricosus</name>
    <name type="common">Orbweaver spider</name>
    <name type="synonym">Epeira ventricosa</name>
    <dbReference type="NCBI Taxonomy" id="182803"/>
    <lineage>
        <taxon>Eukaryota</taxon>
        <taxon>Metazoa</taxon>
        <taxon>Ecdysozoa</taxon>
        <taxon>Arthropoda</taxon>
        <taxon>Chelicerata</taxon>
        <taxon>Arachnida</taxon>
        <taxon>Araneae</taxon>
        <taxon>Araneomorphae</taxon>
        <taxon>Entelegynae</taxon>
        <taxon>Araneoidea</taxon>
        <taxon>Araneidae</taxon>
        <taxon>Araneus</taxon>
    </lineage>
</organism>
<gene>
    <name evidence="1" type="ORF">AVEN_125076_1</name>
</gene>
<comment type="caution">
    <text evidence="1">The sequence shown here is derived from an EMBL/GenBank/DDBJ whole genome shotgun (WGS) entry which is preliminary data.</text>
</comment>
<evidence type="ECO:0000313" key="1">
    <source>
        <dbReference type="EMBL" id="GBN99823.1"/>
    </source>
</evidence>
<reference evidence="1 2" key="1">
    <citation type="journal article" date="2019" name="Sci. Rep.">
        <title>Orb-weaving spider Araneus ventricosus genome elucidates the spidroin gene catalogue.</title>
        <authorList>
            <person name="Kono N."/>
            <person name="Nakamura H."/>
            <person name="Ohtoshi R."/>
            <person name="Moran D.A.P."/>
            <person name="Shinohara A."/>
            <person name="Yoshida Y."/>
            <person name="Fujiwara M."/>
            <person name="Mori M."/>
            <person name="Tomita M."/>
            <person name="Arakawa K."/>
        </authorList>
    </citation>
    <scope>NUCLEOTIDE SEQUENCE [LARGE SCALE GENOMIC DNA]</scope>
</reference>
<sequence length="158" mass="17360">MNQFCLPFCRLPCPGIYCSLRHCILLLCRLLLHSNHCHLGSSGEDARIVMPRPYADAGCGSVVLAFVSLPTRNLGIVCVAGWMDAGATPPGALQHTLRLNLPPARTVLIWFAVPGGSCSVPCRMLDLVTPDLLFQCPLTKGIILKTLNHRVRWFQNLK</sequence>
<accession>A0A4Y2TJA5</accession>
<evidence type="ECO:0000313" key="2">
    <source>
        <dbReference type="Proteomes" id="UP000499080"/>
    </source>
</evidence>
<keyword evidence="2" id="KW-1185">Reference proteome</keyword>
<dbReference type="AlphaFoldDB" id="A0A4Y2TJA5"/>
<name>A0A4Y2TJA5_ARAVE</name>
<dbReference type="Proteomes" id="UP000499080">
    <property type="component" value="Unassembled WGS sequence"/>
</dbReference>
<dbReference type="EMBL" id="BGPR01028589">
    <property type="protein sequence ID" value="GBN99823.1"/>
    <property type="molecule type" value="Genomic_DNA"/>
</dbReference>
<protein>
    <submittedName>
        <fullName evidence="1">Uncharacterized protein</fullName>
    </submittedName>
</protein>